<reference evidence="1" key="1">
    <citation type="submission" date="2023-04" db="EMBL/GenBank/DDBJ databases">
        <title>Draft Genome sequencing of Naganishia species isolated from polar environments using Oxford Nanopore Technology.</title>
        <authorList>
            <person name="Leo P."/>
            <person name="Venkateswaran K."/>
        </authorList>
    </citation>
    <scope>NUCLEOTIDE SEQUENCE</scope>
    <source>
        <strain evidence="1">MNA-CCFEE 5261</strain>
    </source>
</reference>
<evidence type="ECO:0000313" key="2">
    <source>
        <dbReference type="Proteomes" id="UP001241377"/>
    </source>
</evidence>
<accession>A0ACC2UY08</accession>
<comment type="caution">
    <text evidence="1">The sequence shown here is derived from an EMBL/GenBank/DDBJ whole genome shotgun (WGS) entry which is preliminary data.</text>
</comment>
<name>A0ACC2UY08_9TREE</name>
<dbReference type="EMBL" id="JASBWR010000146">
    <property type="protein sequence ID" value="KAJ9091634.1"/>
    <property type="molecule type" value="Genomic_DNA"/>
</dbReference>
<sequence length="149" mass="16038">MSELFLHDQGLDGVEGGASVFLTHSLLASLTITLYVAQIVLNSIGRDIAELSIGHNRLGTDGCNYLFQALTAAKAGEESSVYQRISATITVPRRLAGFQGLKKITLSANGIDEQALASIGEYLDGDGQLRELYFTNNLISVSRVYSLNN</sequence>
<evidence type="ECO:0000313" key="1">
    <source>
        <dbReference type="EMBL" id="KAJ9091634.1"/>
    </source>
</evidence>
<protein>
    <submittedName>
        <fullName evidence="1">Uncharacterized protein</fullName>
    </submittedName>
</protein>
<dbReference type="Proteomes" id="UP001241377">
    <property type="component" value="Unassembled WGS sequence"/>
</dbReference>
<organism evidence="1 2">
    <name type="scientific">Naganishia cerealis</name>
    <dbReference type="NCBI Taxonomy" id="610337"/>
    <lineage>
        <taxon>Eukaryota</taxon>
        <taxon>Fungi</taxon>
        <taxon>Dikarya</taxon>
        <taxon>Basidiomycota</taxon>
        <taxon>Agaricomycotina</taxon>
        <taxon>Tremellomycetes</taxon>
        <taxon>Filobasidiales</taxon>
        <taxon>Filobasidiaceae</taxon>
        <taxon>Naganishia</taxon>
    </lineage>
</organism>
<keyword evidence="2" id="KW-1185">Reference proteome</keyword>
<proteinExistence type="predicted"/>
<gene>
    <name evidence="1" type="ORF">QFC19_009004</name>
</gene>